<evidence type="ECO:0000259" key="7">
    <source>
        <dbReference type="Pfam" id="PF03388"/>
    </source>
</evidence>
<evidence type="ECO:0000256" key="5">
    <source>
        <dbReference type="ARBA" id="ARBA00023136"/>
    </source>
</evidence>
<protein>
    <recommendedName>
        <fullName evidence="7">L-type lectin-like domain-containing protein</fullName>
    </recommendedName>
</protein>
<dbReference type="Gene3D" id="2.60.120.200">
    <property type="match status" value="1"/>
</dbReference>
<feature type="compositionally biased region" description="Pro residues" evidence="6">
    <location>
        <begin position="325"/>
        <end position="349"/>
    </location>
</feature>
<dbReference type="InterPro" id="IPR005052">
    <property type="entry name" value="Lectin_leg"/>
</dbReference>
<keyword evidence="9" id="KW-1185">Reference proteome</keyword>
<feature type="compositionally biased region" description="Low complexity" evidence="6">
    <location>
        <begin position="433"/>
        <end position="448"/>
    </location>
</feature>
<dbReference type="SUPFAM" id="SSF49899">
    <property type="entry name" value="Concanavalin A-like lectins/glucanases"/>
    <property type="match status" value="1"/>
</dbReference>
<dbReference type="CDD" id="cd07308">
    <property type="entry name" value="lectin_leg-like"/>
    <property type="match status" value="1"/>
</dbReference>
<keyword evidence="5" id="KW-0472">Membrane</keyword>
<feature type="compositionally biased region" description="Pro residues" evidence="6">
    <location>
        <begin position="396"/>
        <end position="413"/>
    </location>
</feature>
<dbReference type="GO" id="GO:0030134">
    <property type="term" value="C:COPII-coated ER to Golgi transport vesicle"/>
    <property type="evidence" value="ECO:0007669"/>
    <property type="project" value="TreeGrafter"/>
</dbReference>
<reference evidence="8 9" key="1">
    <citation type="submission" date="2009-11" db="EMBL/GenBank/DDBJ databases">
        <title>Annotation of Allomyces macrogynus ATCC 38327.</title>
        <authorList>
            <consortium name="The Broad Institute Genome Sequencing Platform"/>
            <person name="Russ C."/>
            <person name="Cuomo C."/>
            <person name="Burger G."/>
            <person name="Gray M.W."/>
            <person name="Holland P.W.H."/>
            <person name="King N."/>
            <person name="Lang F.B.F."/>
            <person name="Roger A.J."/>
            <person name="Ruiz-Trillo I."/>
            <person name="Young S.K."/>
            <person name="Zeng Q."/>
            <person name="Gargeya S."/>
            <person name="Fitzgerald M."/>
            <person name="Haas B."/>
            <person name="Abouelleil A."/>
            <person name="Alvarado L."/>
            <person name="Arachchi H.M."/>
            <person name="Berlin A."/>
            <person name="Chapman S.B."/>
            <person name="Gearin G."/>
            <person name="Goldberg J."/>
            <person name="Griggs A."/>
            <person name="Gujja S."/>
            <person name="Hansen M."/>
            <person name="Heiman D."/>
            <person name="Howarth C."/>
            <person name="Larimer J."/>
            <person name="Lui A."/>
            <person name="MacDonald P.J.P."/>
            <person name="McCowen C."/>
            <person name="Montmayeur A."/>
            <person name="Murphy C."/>
            <person name="Neiman D."/>
            <person name="Pearson M."/>
            <person name="Priest M."/>
            <person name="Roberts A."/>
            <person name="Saif S."/>
            <person name="Shea T."/>
            <person name="Sisk P."/>
            <person name="Stolte C."/>
            <person name="Sykes S."/>
            <person name="Wortman J."/>
            <person name="Nusbaum C."/>
            <person name="Birren B."/>
        </authorList>
    </citation>
    <scope>NUCLEOTIDE SEQUENCE [LARGE SCALE GENOMIC DNA]</scope>
    <source>
        <strain evidence="8 9">ATCC 38327</strain>
    </source>
</reference>
<evidence type="ECO:0000313" key="9">
    <source>
        <dbReference type="Proteomes" id="UP000054350"/>
    </source>
</evidence>
<keyword evidence="2" id="KW-0812">Transmembrane</keyword>
<feature type="domain" description="L-type lectin-like" evidence="7">
    <location>
        <begin position="57"/>
        <end position="150"/>
    </location>
</feature>
<feature type="region of interest" description="Disordered" evidence="6">
    <location>
        <begin position="315"/>
        <end position="349"/>
    </location>
</feature>
<dbReference type="GO" id="GO:0005789">
    <property type="term" value="C:endoplasmic reticulum membrane"/>
    <property type="evidence" value="ECO:0007669"/>
    <property type="project" value="TreeGrafter"/>
</dbReference>
<dbReference type="PANTHER" id="PTHR12223:SF45">
    <property type="entry name" value="RE50040P"/>
    <property type="match status" value="1"/>
</dbReference>
<sequence>MTRHLAPARAAAAPGTPRLVRAALAALVATAVLLLAFTTHYASAATNEPVHGTTLFIRSQSLYPPYIDYDMSNRWWEFGGAAVVHTNKYIRLTPDLHARKGWIMAKSAFDASAWSVEFEYKIHGRGTSLFGDGFAFWFTKDQHDAMDLFRQSHTPTRPTRRPGPGPSLTRRASHNPRTDLLRAISNALGRVLDDRAAPLLAAHGLLDLVGASTVDASATVRSVLVAIVLNAANDQILTGAVRLGLPHSQETLFRILWGAKDYLGWCVVGQVPGDANRTVPLALVRFAAGGTGSETDARMHWAVAPEPAAVDSVMPAETESEAAPAPIPLSPPPAVVQPPSPEPLELAPPVPTAPTPALPALAPPLKRRASRPVVVPVVEIQLTRNSGSGVARRRSMPPPPLPPPAHTPAPPPAAADEEPMVVDVPGPSETNADADVAMADADAVTDVPGPDRRDRDYPPPPLVADHVAVGKNQHEAQQQQQHQQQQPALRRSQRSTRMRSGGDIPADASAPPAAAAAASAQDPPRPKWWITPSTQPPAIMQAPRRPPPPGAFPLYIPRANAVLLHASSTLRVAIHDLTDRFHYILTQPINARSKTVILDTLRGHLKATLCKAGRTAPADKRALGPAIRDLDQVAQFLAATTARASVADRGLDRVMTVLACLGVAVPATLDAVLEPLMEKVAEACKTVSAVKGAAVEYPEVGSVVDEKGMDVWGGWGVGEGVRRVAFASSPRIVVPPGEGFEDRRARVVVYTVVQRGNGAASGGAARRGQQQQRG</sequence>
<evidence type="ECO:0000256" key="2">
    <source>
        <dbReference type="ARBA" id="ARBA00022692"/>
    </source>
</evidence>
<feature type="compositionally biased region" description="Low complexity" evidence="6">
    <location>
        <begin position="477"/>
        <end position="486"/>
    </location>
</feature>
<dbReference type="GO" id="GO:0006888">
    <property type="term" value="P:endoplasmic reticulum to Golgi vesicle-mediated transport"/>
    <property type="evidence" value="ECO:0007669"/>
    <property type="project" value="TreeGrafter"/>
</dbReference>
<keyword evidence="3" id="KW-0732">Signal</keyword>
<evidence type="ECO:0000256" key="3">
    <source>
        <dbReference type="ARBA" id="ARBA00022729"/>
    </source>
</evidence>
<dbReference type="VEuPathDB" id="FungiDB:AMAG_19930"/>
<dbReference type="eggNOG" id="KOG3839">
    <property type="taxonomic scope" value="Eukaryota"/>
</dbReference>
<dbReference type="OrthoDB" id="5597688at2759"/>
<accession>A0A0L0T3Z6</accession>
<feature type="compositionally biased region" description="Low complexity" evidence="6">
    <location>
        <begin position="315"/>
        <end position="324"/>
    </location>
</feature>
<dbReference type="STRING" id="578462.A0A0L0T3Z6"/>
<dbReference type="InterPro" id="IPR013320">
    <property type="entry name" value="ConA-like_dom_sf"/>
</dbReference>
<organism evidence="8 9">
    <name type="scientific">Allomyces macrogynus (strain ATCC 38327)</name>
    <name type="common">Allomyces javanicus var. macrogynus</name>
    <dbReference type="NCBI Taxonomy" id="578462"/>
    <lineage>
        <taxon>Eukaryota</taxon>
        <taxon>Fungi</taxon>
        <taxon>Fungi incertae sedis</taxon>
        <taxon>Blastocladiomycota</taxon>
        <taxon>Blastocladiomycetes</taxon>
        <taxon>Blastocladiales</taxon>
        <taxon>Blastocladiaceae</taxon>
        <taxon>Allomyces</taxon>
    </lineage>
</organism>
<reference evidence="9" key="2">
    <citation type="submission" date="2009-11" db="EMBL/GenBank/DDBJ databases">
        <title>The Genome Sequence of Allomyces macrogynus strain ATCC 38327.</title>
        <authorList>
            <consortium name="The Broad Institute Genome Sequencing Platform"/>
            <person name="Russ C."/>
            <person name="Cuomo C."/>
            <person name="Shea T."/>
            <person name="Young S.K."/>
            <person name="Zeng Q."/>
            <person name="Koehrsen M."/>
            <person name="Haas B."/>
            <person name="Borodovsky M."/>
            <person name="Guigo R."/>
            <person name="Alvarado L."/>
            <person name="Berlin A."/>
            <person name="Borenstein D."/>
            <person name="Chen Z."/>
            <person name="Engels R."/>
            <person name="Freedman E."/>
            <person name="Gellesch M."/>
            <person name="Goldberg J."/>
            <person name="Griggs A."/>
            <person name="Gujja S."/>
            <person name="Heiman D."/>
            <person name="Hepburn T."/>
            <person name="Howarth C."/>
            <person name="Jen D."/>
            <person name="Larson L."/>
            <person name="Lewis B."/>
            <person name="Mehta T."/>
            <person name="Park D."/>
            <person name="Pearson M."/>
            <person name="Roberts A."/>
            <person name="Saif S."/>
            <person name="Shenoy N."/>
            <person name="Sisk P."/>
            <person name="Stolte C."/>
            <person name="Sykes S."/>
            <person name="Walk T."/>
            <person name="White J."/>
            <person name="Yandava C."/>
            <person name="Burger G."/>
            <person name="Gray M.W."/>
            <person name="Holland P.W.H."/>
            <person name="King N."/>
            <person name="Lang F.B.F."/>
            <person name="Roger A.J."/>
            <person name="Ruiz-Trillo I."/>
            <person name="Lander E."/>
            <person name="Nusbaum C."/>
        </authorList>
    </citation>
    <scope>NUCLEOTIDE SEQUENCE [LARGE SCALE GENOMIC DNA]</scope>
    <source>
        <strain evidence="9">ATCC 38327</strain>
    </source>
</reference>
<dbReference type="Proteomes" id="UP000054350">
    <property type="component" value="Unassembled WGS sequence"/>
</dbReference>
<dbReference type="PANTHER" id="PTHR12223">
    <property type="entry name" value="VESICULAR MANNOSE-BINDING LECTIN"/>
    <property type="match status" value="1"/>
</dbReference>
<evidence type="ECO:0000256" key="1">
    <source>
        <dbReference type="ARBA" id="ARBA00004479"/>
    </source>
</evidence>
<dbReference type="GO" id="GO:0005537">
    <property type="term" value="F:D-mannose binding"/>
    <property type="evidence" value="ECO:0007669"/>
    <property type="project" value="TreeGrafter"/>
</dbReference>
<gene>
    <name evidence="8" type="ORF">AMAG_19930</name>
</gene>
<dbReference type="AlphaFoldDB" id="A0A0L0T3Z6"/>
<feature type="region of interest" description="Disordered" evidence="6">
    <location>
        <begin position="150"/>
        <end position="173"/>
    </location>
</feature>
<evidence type="ECO:0000313" key="8">
    <source>
        <dbReference type="EMBL" id="KNE69435.1"/>
    </source>
</evidence>
<proteinExistence type="predicted"/>
<comment type="subcellular location">
    <subcellularLocation>
        <location evidence="1">Membrane</location>
        <topology evidence="1">Single-pass type I membrane protein</topology>
    </subcellularLocation>
</comment>
<dbReference type="Pfam" id="PF03388">
    <property type="entry name" value="Lectin_leg-like"/>
    <property type="match status" value="1"/>
</dbReference>
<evidence type="ECO:0000256" key="6">
    <source>
        <dbReference type="SAM" id="MobiDB-lite"/>
    </source>
</evidence>
<feature type="region of interest" description="Disordered" evidence="6">
    <location>
        <begin position="384"/>
        <end position="531"/>
    </location>
</feature>
<evidence type="ECO:0000256" key="4">
    <source>
        <dbReference type="ARBA" id="ARBA00022989"/>
    </source>
</evidence>
<keyword evidence="4" id="KW-1133">Transmembrane helix</keyword>
<feature type="compositionally biased region" description="Low complexity" evidence="6">
    <location>
        <begin position="505"/>
        <end position="522"/>
    </location>
</feature>
<dbReference type="EMBL" id="GG745360">
    <property type="protein sequence ID" value="KNE69435.1"/>
    <property type="molecule type" value="Genomic_DNA"/>
</dbReference>
<name>A0A0L0T3Z6_ALLM3</name>
<dbReference type="GO" id="GO:0000139">
    <property type="term" value="C:Golgi membrane"/>
    <property type="evidence" value="ECO:0007669"/>
    <property type="project" value="TreeGrafter"/>
</dbReference>
<dbReference type="InterPro" id="IPR051136">
    <property type="entry name" value="Intracellular_Lectin-GPT"/>
</dbReference>
<dbReference type="GO" id="GO:0005793">
    <property type="term" value="C:endoplasmic reticulum-Golgi intermediate compartment"/>
    <property type="evidence" value="ECO:0007669"/>
    <property type="project" value="TreeGrafter"/>
</dbReference>